<accession>A0A811KBG6</accession>
<dbReference type="EMBL" id="CAJFDH010000002">
    <property type="protein sequence ID" value="CAD5213115.1"/>
    <property type="molecule type" value="Genomic_DNA"/>
</dbReference>
<evidence type="ECO:0000313" key="3">
    <source>
        <dbReference type="Proteomes" id="UP000614601"/>
    </source>
</evidence>
<name>A0A811KBG6_9BILA</name>
<dbReference type="AlphaFoldDB" id="A0A811KBG6"/>
<gene>
    <name evidence="2" type="ORF">BOKJ2_LOCUS4916</name>
</gene>
<feature type="compositionally biased region" description="Polar residues" evidence="1">
    <location>
        <begin position="1"/>
        <end position="19"/>
    </location>
</feature>
<protein>
    <submittedName>
        <fullName evidence="2">Uncharacterized protein</fullName>
    </submittedName>
</protein>
<keyword evidence="3" id="KW-1185">Reference proteome</keyword>
<reference evidence="2" key="1">
    <citation type="submission" date="2020-09" db="EMBL/GenBank/DDBJ databases">
        <authorList>
            <person name="Kikuchi T."/>
        </authorList>
    </citation>
    <scope>NUCLEOTIDE SEQUENCE</scope>
    <source>
        <strain evidence="2">SH1</strain>
    </source>
</reference>
<feature type="region of interest" description="Disordered" evidence="1">
    <location>
        <begin position="289"/>
        <end position="366"/>
    </location>
</feature>
<comment type="caution">
    <text evidence="2">The sequence shown here is derived from an EMBL/GenBank/DDBJ whole genome shotgun (WGS) entry which is preliminary data.</text>
</comment>
<evidence type="ECO:0000313" key="2">
    <source>
        <dbReference type="EMBL" id="CAD5213115.1"/>
    </source>
</evidence>
<dbReference type="Proteomes" id="UP000614601">
    <property type="component" value="Unassembled WGS sequence"/>
</dbReference>
<sequence>MTNSSIECNDGSANPSVANRPQLPGTGHGIPQSGDNMPRRGHVTHPTVFGPNYRPPGVGYINLGYGIPLPSYSISGPSQGLPPPNYSIPSYHYSIPPYYYGIPGLNYSIPLPNYSVPGLAYSIPTPNYSTPGPSCGVAQPNYSIPRPNYSIPGHKEQVEAEKKAFKYVFGDDATDDTVQYDLEKDEIKILRHFYKLSRRLLSVKESPNFTIHDYDECTRTLVKASRRGKVEKYIVEGMKRVLENTKRTDKDIMIVIETAYAIFALQITNEIYEVEKALQSSEAKRQEATRQSETVFQEEEATQPQEATQSQEATQLQEAAQPQEGTQPQEATQPQGAAQPQEAAQPQKTTQPQDATQPQEATQSQELQNEIKKFKRAYEVLCQLTQAANASKSRNPSTEAESPPESQHQQNERTVPNRTQVDKIHLQNSNKIQKPKDKKVVDEKKTKAVRATISEFVNEIEKFKAKLTDVSQGLCRFDAEGCVQDLPTSINQAVGNTEETVNSDDSLSYCKINSSFERDDDQI</sequence>
<dbReference type="EMBL" id="CAJFCW020000002">
    <property type="protein sequence ID" value="CAG9099172.1"/>
    <property type="molecule type" value="Genomic_DNA"/>
</dbReference>
<feature type="compositionally biased region" description="Low complexity" evidence="1">
    <location>
        <begin position="302"/>
        <end position="363"/>
    </location>
</feature>
<dbReference type="Proteomes" id="UP000783686">
    <property type="component" value="Unassembled WGS sequence"/>
</dbReference>
<feature type="region of interest" description="Disordered" evidence="1">
    <location>
        <begin position="388"/>
        <end position="421"/>
    </location>
</feature>
<feature type="compositionally biased region" description="Polar residues" evidence="1">
    <location>
        <begin position="388"/>
        <end position="419"/>
    </location>
</feature>
<feature type="region of interest" description="Disordered" evidence="1">
    <location>
        <begin position="1"/>
        <end position="50"/>
    </location>
</feature>
<proteinExistence type="predicted"/>
<evidence type="ECO:0000256" key="1">
    <source>
        <dbReference type="SAM" id="MobiDB-lite"/>
    </source>
</evidence>
<organism evidence="2 3">
    <name type="scientific">Bursaphelenchus okinawaensis</name>
    <dbReference type="NCBI Taxonomy" id="465554"/>
    <lineage>
        <taxon>Eukaryota</taxon>
        <taxon>Metazoa</taxon>
        <taxon>Ecdysozoa</taxon>
        <taxon>Nematoda</taxon>
        <taxon>Chromadorea</taxon>
        <taxon>Rhabditida</taxon>
        <taxon>Tylenchina</taxon>
        <taxon>Tylenchomorpha</taxon>
        <taxon>Aphelenchoidea</taxon>
        <taxon>Aphelenchoididae</taxon>
        <taxon>Bursaphelenchus</taxon>
    </lineage>
</organism>